<evidence type="ECO:0000256" key="2">
    <source>
        <dbReference type="RuleBase" id="RU000363"/>
    </source>
</evidence>
<dbReference type="Pfam" id="PF00106">
    <property type="entry name" value="adh_short"/>
    <property type="match status" value="1"/>
</dbReference>
<dbReference type="Gene3D" id="3.40.50.720">
    <property type="entry name" value="NAD(P)-binding Rossmann-like Domain"/>
    <property type="match status" value="1"/>
</dbReference>
<comment type="similarity">
    <text evidence="2">Belongs to the short-chain dehydrogenases/reductases (SDR) family.</text>
</comment>
<evidence type="ECO:0000256" key="1">
    <source>
        <dbReference type="ARBA" id="ARBA00023002"/>
    </source>
</evidence>
<keyword evidence="1" id="KW-0560">Oxidoreductase</keyword>
<organism evidence="3 4">
    <name type="scientific">Agromyces protaetiae</name>
    <dbReference type="NCBI Taxonomy" id="2509455"/>
    <lineage>
        <taxon>Bacteria</taxon>
        <taxon>Bacillati</taxon>
        <taxon>Actinomycetota</taxon>
        <taxon>Actinomycetes</taxon>
        <taxon>Micrococcales</taxon>
        <taxon>Microbacteriaceae</taxon>
        <taxon>Agromyces</taxon>
    </lineage>
</organism>
<sequence length="268" mass="28093">MRAGTVVVTGATSGIGLETARILARTARRLVVQGPEAPEAVAGALARIGDGPAEVVYVRCDYARLQDVSDAAATIAHEAGGPIDGLVNNAGVPGAEVRRVTDDGHERTLQIDYLAMALLTEWLLGSLADGARIVNLASATHEMASLDLPNLELERGYDPVRAYARSKLAIILFTRSLQRRLPREITAVSLQPGVISTDLLHAMFASRGASVESGAENVVAALSADASGGEYFDERRVAAPSAEARDDALAAALAEWTAAALTPYLPAR</sequence>
<dbReference type="OrthoDB" id="4577644at2"/>
<accession>A0A4P6FGH7</accession>
<dbReference type="KEGG" id="agf:ET445_14985"/>
<proteinExistence type="inferred from homology"/>
<keyword evidence="4" id="KW-1185">Reference proteome</keyword>
<name>A0A4P6FGH7_9MICO</name>
<evidence type="ECO:0000313" key="4">
    <source>
        <dbReference type="Proteomes" id="UP000291259"/>
    </source>
</evidence>
<reference evidence="3 4" key="1">
    <citation type="submission" date="2019-01" db="EMBL/GenBank/DDBJ databases">
        <title>Genome sequencing of strain FW100M-8.</title>
        <authorList>
            <person name="Heo J."/>
            <person name="Kim S.-J."/>
            <person name="Kim J.-S."/>
            <person name="Hong S.-B."/>
            <person name="Kwon S.-W."/>
        </authorList>
    </citation>
    <scope>NUCLEOTIDE SEQUENCE [LARGE SCALE GENOMIC DNA]</scope>
    <source>
        <strain evidence="3 4">FW100M-8</strain>
    </source>
</reference>
<dbReference type="InterPro" id="IPR002347">
    <property type="entry name" value="SDR_fam"/>
</dbReference>
<dbReference type="PANTHER" id="PTHR43157">
    <property type="entry name" value="PHOSPHATIDYLINOSITOL-GLYCAN BIOSYNTHESIS CLASS F PROTEIN-RELATED"/>
    <property type="match status" value="1"/>
</dbReference>
<dbReference type="EMBL" id="CP035491">
    <property type="protein sequence ID" value="QAY75056.1"/>
    <property type="molecule type" value="Genomic_DNA"/>
</dbReference>
<protein>
    <submittedName>
        <fullName evidence="3">SDR family NAD(P)-dependent oxidoreductase</fullName>
    </submittedName>
</protein>
<dbReference type="PANTHER" id="PTHR43157:SF31">
    <property type="entry name" value="PHOSPHATIDYLINOSITOL-GLYCAN BIOSYNTHESIS CLASS F PROTEIN"/>
    <property type="match status" value="1"/>
</dbReference>
<gene>
    <name evidence="3" type="ORF">ET445_14985</name>
</gene>
<dbReference type="InterPro" id="IPR036291">
    <property type="entry name" value="NAD(P)-bd_dom_sf"/>
</dbReference>
<dbReference type="SUPFAM" id="SSF51735">
    <property type="entry name" value="NAD(P)-binding Rossmann-fold domains"/>
    <property type="match status" value="1"/>
</dbReference>
<dbReference type="PRINTS" id="PR00081">
    <property type="entry name" value="GDHRDH"/>
</dbReference>
<evidence type="ECO:0000313" key="3">
    <source>
        <dbReference type="EMBL" id="QAY75056.1"/>
    </source>
</evidence>
<dbReference type="GO" id="GO:0016491">
    <property type="term" value="F:oxidoreductase activity"/>
    <property type="evidence" value="ECO:0007669"/>
    <property type="project" value="UniProtKB-KW"/>
</dbReference>
<dbReference type="AlphaFoldDB" id="A0A4P6FGH7"/>
<dbReference type="PRINTS" id="PR00080">
    <property type="entry name" value="SDRFAMILY"/>
</dbReference>
<dbReference type="Proteomes" id="UP000291259">
    <property type="component" value="Chromosome"/>
</dbReference>